<keyword evidence="1" id="KW-0472">Membrane</keyword>
<accession>A0A1M7NQ90</accession>
<protein>
    <recommendedName>
        <fullName evidence="4">YhhN-like protein</fullName>
    </recommendedName>
</protein>
<feature type="transmembrane region" description="Helical" evidence="1">
    <location>
        <begin position="38"/>
        <end position="56"/>
    </location>
</feature>
<keyword evidence="1" id="KW-1133">Transmembrane helix</keyword>
<evidence type="ECO:0000313" key="2">
    <source>
        <dbReference type="EMBL" id="SHN06129.1"/>
    </source>
</evidence>
<proteinExistence type="predicted"/>
<feature type="transmembrane region" description="Helical" evidence="1">
    <location>
        <begin position="84"/>
        <end position="104"/>
    </location>
</feature>
<feature type="transmembrane region" description="Helical" evidence="1">
    <location>
        <begin position="116"/>
        <end position="137"/>
    </location>
</feature>
<evidence type="ECO:0000256" key="1">
    <source>
        <dbReference type="SAM" id="Phobius"/>
    </source>
</evidence>
<evidence type="ECO:0008006" key="4">
    <source>
        <dbReference type="Google" id="ProtNLM"/>
    </source>
</evidence>
<dbReference type="Proteomes" id="UP000190235">
    <property type="component" value="Chromosome I"/>
</dbReference>
<reference evidence="3" key="1">
    <citation type="submission" date="2016-11" db="EMBL/GenBank/DDBJ databases">
        <authorList>
            <person name="Varghese N."/>
            <person name="Submissions S."/>
        </authorList>
    </citation>
    <scope>NUCLEOTIDE SEQUENCE [LARGE SCALE GENOMIC DNA]</scope>
    <source>
        <strain evidence="3">ACAM 48</strain>
    </source>
</reference>
<sequence length="240" mass="28221">MANTRKLYSSKFIILSTVFWVIINLLSIYFLSEENSRWSRVASSLYFIIWSFSYGVFKSKIHYVLIAYLICDISLVYYENQIFNFITFISRSLIFSLLILIVLPKVRSVKFSFFELILGIAVVGINIYLLFELLAMVPEGFLYNYFYPAYLAFTVLTILLVGVAFTYNSIFSSKKSFYFLLAALFMALSDFNFFIAYYLDVPVFYYPDRLFHIFALGLLLLFWLKPLEDSNHNILEQREV</sequence>
<feature type="transmembrane region" description="Helical" evidence="1">
    <location>
        <begin position="12"/>
        <end position="32"/>
    </location>
</feature>
<name>A0A1M7NQ90_9FLAO</name>
<keyword evidence="3" id="KW-1185">Reference proteome</keyword>
<feature type="transmembrane region" description="Helical" evidence="1">
    <location>
        <begin position="204"/>
        <end position="224"/>
    </location>
</feature>
<organism evidence="2 3">
    <name type="scientific">Salegentibacter salegens</name>
    <dbReference type="NCBI Taxonomy" id="143223"/>
    <lineage>
        <taxon>Bacteria</taxon>
        <taxon>Pseudomonadati</taxon>
        <taxon>Bacteroidota</taxon>
        <taxon>Flavobacteriia</taxon>
        <taxon>Flavobacteriales</taxon>
        <taxon>Flavobacteriaceae</taxon>
        <taxon>Salegentibacter</taxon>
    </lineage>
</organism>
<dbReference type="EMBL" id="LT670848">
    <property type="protein sequence ID" value="SHN06129.1"/>
    <property type="molecule type" value="Genomic_DNA"/>
</dbReference>
<feature type="transmembrane region" description="Helical" evidence="1">
    <location>
        <begin position="149"/>
        <end position="170"/>
    </location>
</feature>
<feature type="transmembrane region" description="Helical" evidence="1">
    <location>
        <begin position="177"/>
        <end position="198"/>
    </location>
</feature>
<gene>
    <name evidence="2" type="ORF">SAMN05878281_3353</name>
</gene>
<dbReference type="AlphaFoldDB" id="A0A1M7NQ90"/>
<keyword evidence="1" id="KW-0812">Transmembrane</keyword>
<evidence type="ECO:0000313" key="3">
    <source>
        <dbReference type="Proteomes" id="UP000190235"/>
    </source>
</evidence>
<feature type="transmembrane region" description="Helical" evidence="1">
    <location>
        <begin position="61"/>
        <end position="78"/>
    </location>
</feature>